<gene>
    <name evidence="2" type="ORF">PYTT_1810</name>
</gene>
<dbReference type="Pfam" id="PF12392">
    <property type="entry name" value="DUF3656"/>
    <property type="match status" value="1"/>
</dbReference>
<dbReference type="EMBL" id="LT629973">
    <property type="protein sequence ID" value="SEH93061.1"/>
    <property type="molecule type" value="Genomic_DNA"/>
</dbReference>
<accession>A0A1C7P952</accession>
<keyword evidence="3" id="KW-1185">Reference proteome</keyword>
<dbReference type="KEGG" id="agl:PYTT_1810"/>
<evidence type="ECO:0000259" key="1">
    <source>
        <dbReference type="Pfam" id="PF12392"/>
    </source>
</evidence>
<dbReference type="Pfam" id="PF01136">
    <property type="entry name" value="Peptidase_U32"/>
    <property type="match status" value="2"/>
</dbReference>
<dbReference type="STRING" id="1679444.PYTT_1810"/>
<evidence type="ECO:0000313" key="3">
    <source>
        <dbReference type="Proteomes" id="UP000176204"/>
    </source>
</evidence>
<feature type="domain" description="Peptidase U32 collagenase" evidence="1">
    <location>
        <begin position="403"/>
        <end position="517"/>
    </location>
</feature>
<dbReference type="InterPro" id="IPR051454">
    <property type="entry name" value="RNA/ubiquinone_mod_enzymes"/>
</dbReference>
<evidence type="ECO:0000313" key="2">
    <source>
        <dbReference type="EMBL" id="SEH93061.1"/>
    </source>
</evidence>
<dbReference type="PANTHER" id="PTHR30217:SF10">
    <property type="entry name" value="23S RRNA 5-HYDROXYCYTIDINE C2501 SYNTHASE"/>
    <property type="match status" value="1"/>
</dbReference>
<protein>
    <submittedName>
        <fullName evidence="2">Peptidase u32</fullName>
    </submittedName>
</protein>
<dbReference type="Proteomes" id="UP000176204">
    <property type="component" value="Chromosome I"/>
</dbReference>
<reference evidence="3" key="1">
    <citation type="submission" date="2016-09" db="EMBL/GenBank/DDBJ databases">
        <authorList>
            <person name="Koehorst J."/>
        </authorList>
    </citation>
    <scope>NUCLEOTIDE SEQUENCE [LARGE SCALE GENOMIC DNA]</scope>
</reference>
<dbReference type="InterPro" id="IPR020988">
    <property type="entry name" value="Pept_U32_collagenase"/>
</dbReference>
<dbReference type="PATRIC" id="fig|1679444.3.peg.1777"/>
<organism evidence="2 3">
    <name type="scientific">Akkermansia glycaniphila</name>
    <dbReference type="NCBI Taxonomy" id="1679444"/>
    <lineage>
        <taxon>Bacteria</taxon>
        <taxon>Pseudomonadati</taxon>
        <taxon>Verrucomicrobiota</taxon>
        <taxon>Verrucomicrobiia</taxon>
        <taxon>Verrucomicrobiales</taxon>
        <taxon>Akkermansiaceae</taxon>
        <taxon>Akkermansia</taxon>
    </lineage>
</organism>
<dbReference type="InterPro" id="IPR001539">
    <property type="entry name" value="Peptidase_U32"/>
</dbReference>
<dbReference type="AlphaFoldDB" id="A0A1C7P952"/>
<sequence length="827" mass="91568">MVSDSSVSACRPELLAPAGNWECVRAAVANGADAVYFGLDKFNARMRADNFTREDLRELIPFLHGHGVRAYVTMNVLIFTSELYEAAEYVKTLNDEGVDGVIVQDAGLAWMISQAVQSDEAFSLELHASTQMTISCPAAMRFFERFLQLSQAVLARELSVREIEACAKGSSVPLEVFVHGALCVSYSGQCLTSESLGQRSANRGECAQACRMPYMLEVDGRMMPLGERRYLLSPQDLCAQEKVADLVRAGVRSFKIEGRLKSPEYVAAVTRGYRHALDAAMEGREVDARRRAEDLYAMQMVFSRGFSTGWLDGPNHPLLTHGKFGKKRGAYAGRIADAGKGWLDVNFSGSVPVRPGDGFVIDRGENRNEEQGGRIWKVEGKRLFFHGKASRVDWQSVRAGNLLWKTDDPALNQALRRTWAGLEDAGKAVHLHVSGREGEPLAVSCRAAGVRVESPQPLERAEKHALTADVLKAQFGRLGGTGYALGSLACEVPEGLMMPLSVLNRMRRELVEKLDAQPAVCGVRRAKPLDVPVFERGKASEGAAELSVLCRSVEQAEAALEEGVRVLYLDFTDIRAYREAVAHLRGLAADASIYLATLRIMKPREEGYMKFYEDAAPDGFLVRHVGMAEYLRGSGYRLAGDFSLNVANPVSAHVWREFGGMEYATISYDLNVEQVLDLLHAAPGDWFELTLHQHMPMFHMEHCVFCSFLSKGKNFTDCGRPCEKHRVRVEDRCGVKHVLLADEGCRNTLFNGQAQSGARFVPELLAAGLRRFRVELLAESRDEARLLVRSYRELLDGRLKPEVLFERLHAADRLGVTEGSLSAAGRR</sequence>
<dbReference type="PANTHER" id="PTHR30217">
    <property type="entry name" value="PEPTIDASE U32 FAMILY"/>
    <property type="match status" value="1"/>
</dbReference>
<proteinExistence type="predicted"/>
<dbReference type="RefSeq" id="WP_067777777.1">
    <property type="nucleotide sequence ID" value="NZ_LIGX01000041.1"/>
</dbReference>
<name>A0A1C7P952_9BACT</name>
<dbReference type="OrthoDB" id="9807498at2"/>